<sequence>QTLNNFRQIRHFNPIRLQGSYKSLRQLFKVFSRTTFDYQRPPMRNLISEIVKKKCTFPVHRNRTLRLELFVPPTSLNVSVVARFSIFAFFVRMAIFSNFALRLLISHLNF</sequence>
<feature type="non-terminal residue" evidence="2">
    <location>
        <position position="110"/>
    </location>
</feature>
<proteinExistence type="predicted"/>
<protein>
    <submittedName>
        <fullName evidence="2">Uncharacterized protein</fullName>
    </submittedName>
</protein>
<dbReference type="EMBL" id="CALNXI010001111">
    <property type="protein sequence ID" value="CAH3155975.1"/>
    <property type="molecule type" value="Genomic_DNA"/>
</dbReference>
<evidence type="ECO:0000256" key="1">
    <source>
        <dbReference type="SAM" id="Phobius"/>
    </source>
</evidence>
<comment type="caution">
    <text evidence="2">The sequence shown here is derived from an EMBL/GenBank/DDBJ whole genome shotgun (WGS) entry which is preliminary data.</text>
</comment>
<evidence type="ECO:0000313" key="2">
    <source>
        <dbReference type="EMBL" id="CAH3155975.1"/>
    </source>
</evidence>
<name>A0ABN8Q3J6_9CNID</name>
<dbReference type="Proteomes" id="UP001159427">
    <property type="component" value="Unassembled WGS sequence"/>
</dbReference>
<feature type="non-terminal residue" evidence="2">
    <location>
        <position position="1"/>
    </location>
</feature>
<gene>
    <name evidence="2" type="ORF">PEVE_00002038</name>
</gene>
<reference evidence="2 3" key="1">
    <citation type="submission" date="2022-05" db="EMBL/GenBank/DDBJ databases">
        <authorList>
            <consortium name="Genoscope - CEA"/>
            <person name="William W."/>
        </authorList>
    </citation>
    <scope>NUCLEOTIDE SEQUENCE [LARGE SCALE GENOMIC DNA]</scope>
</reference>
<accession>A0ABN8Q3J6</accession>
<organism evidence="2 3">
    <name type="scientific">Porites evermanni</name>
    <dbReference type="NCBI Taxonomy" id="104178"/>
    <lineage>
        <taxon>Eukaryota</taxon>
        <taxon>Metazoa</taxon>
        <taxon>Cnidaria</taxon>
        <taxon>Anthozoa</taxon>
        <taxon>Hexacorallia</taxon>
        <taxon>Scleractinia</taxon>
        <taxon>Fungiina</taxon>
        <taxon>Poritidae</taxon>
        <taxon>Porites</taxon>
    </lineage>
</organism>
<evidence type="ECO:0000313" key="3">
    <source>
        <dbReference type="Proteomes" id="UP001159427"/>
    </source>
</evidence>
<keyword evidence="3" id="KW-1185">Reference proteome</keyword>
<keyword evidence="1" id="KW-0812">Transmembrane</keyword>
<feature type="transmembrane region" description="Helical" evidence="1">
    <location>
        <begin position="80"/>
        <end position="105"/>
    </location>
</feature>
<keyword evidence="1" id="KW-1133">Transmembrane helix</keyword>
<keyword evidence="1" id="KW-0472">Membrane</keyword>